<comment type="caution">
    <text evidence="1">The sequence shown here is derived from an EMBL/GenBank/DDBJ whole genome shotgun (WGS) entry which is preliminary data.</text>
</comment>
<organism evidence="1">
    <name type="scientific">marine sediment metagenome</name>
    <dbReference type="NCBI Taxonomy" id="412755"/>
    <lineage>
        <taxon>unclassified sequences</taxon>
        <taxon>metagenomes</taxon>
        <taxon>ecological metagenomes</taxon>
    </lineage>
</organism>
<accession>X0XFJ7</accession>
<proteinExistence type="predicted"/>
<name>X0XFJ7_9ZZZZ</name>
<gene>
    <name evidence="1" type="ORF">S01H1_62742</name>
</gene>
<protein>
    <submittedName>
        <fullName evidence="1">Uncharacterized protein</fullName>
    </submittedName>
</protein>
<reference evidence="1" key="1">
    <citation type="journal article" date="2014" name="Front. Microbiol.">
        <title>High frequency of phylogenetically diverse reductive dehalogenase-homologous genes in deep subseafloor sedimentary metagenomes.</title>
        <authorList>
            <person name="Kawai M."/>
            <person name="Futagami T."/>
            <person name="Toyoda A."/>
            <person name="Takaki Y."/>
            <person name="Nishi S."/>
            <person name="Hori S."/>
            <person name="Arai W."/>
            <person name="Tsubouchi T."/>
            <person name="Morono Y."/>
            <person name="Uchiyama I."/>
            <person name="Ito T."/>
            <person name="Fujiyama A."/>
            <person name="Inagaki F."/>
            <person name="Takami H."/>
        </authorList>
    </citation>
    <scope>NUCLEOTIDE SEQUENCE</scope>
    <source>
        <strain evidence="1">Expedition CK06-06</strain>
    </source>
</reference>
<evidence type="ECO:0000313" key="1">
    <source>
        <dbReference type="EMBL" id="GAG41885.1"/>
    </source>
</evidence>
<dbReference type="AlphaFoldDB" id="X0XFJ7"/>
<sequence length="93" mass="10742">MIAPLKRQTHKKTIKLLPQEKEGHYQFKGKFVATRNAINMFGEAVIVAAHITLLKEVKRKGGLDYLQVFEIDSEKLWFIDDVSHVTCLLPKDY</sequence>
<dbReference type="EMBL" id="BARS01041234">
    <property type="protein sequence ID" value="GAG41885.1"/>
    <property type="molecule type" value="Genomic_DNA"/>
</dbReference>